<name>A0ABX1NGV2_9RHOO</name>
<keyword evidence="7" id="KW-0413">Isomerase</keyword>
<evidence type="ECO:0000313" key="8">
    <source>
        <dbReference type="Proteomes" id="UP000634522"/>
    </source>
</evidence>
<feature type="domain" description="PpiC" evidence="6">
    <location>
        <begin position="159"/>
        <end position="275"/>
    </location>
</feature>
<dbReference type="RefSeq" id="WP_169141276.1">
    <property type="nucleotide sequence ID" value="NZ_WTVS01000028.1"/>
</dbReference>
<dbReference type="EC" id="5.2.1.8" evidence="3"/>
<feature type="compositionally biased region" description="Polar residues" evidence="5">
    <location>
        <begin position="329"/>
        <end position="339"/>
    </location>
</feature>
<evidence type="ECO:0000256" key="4">
    <source>
        <dbReference type="ARBA" id="ARBA00023110"/>
    </source>
</evidence>
<dbReference type="NCBIfam" id="TIGR02925">
    <property type="entry name" value="cis_trans_EpsD"/>
    <property type="match status" value="1"/>
</dbReference>
<dbReference type="SUPFAM" id="SSF109998">
    <property type="entry name" value="Triger factor/SurA peptide-binding domain-like"/>
    <property type="match status" value="1"/>
</dbReference>
<reference evidence="7 8" key="1">
    <citation type="submission" date="2019-12" db="EMBL/GenBank/DDBJ databases">
        <title>Comparative genomics gives insights into the taxonomy of the Azoarcus-Aromatoleum group and reveals separate origins of nif in the plant-associated Azoarcus and non-plant-associated Aromatoleum sub-groups.</title>
        <authorList>
            <person name="Lafos M."/>
            <person name="Maluk M."/>
            <person name="Batista M."/>
            <person name="Junghare M."/>
            <person name="Carmona M."/>
            <person name="Faoro H."/>
            <person name="Cruz L.M."/>
            <person name="Battistoni F."/>
            <person name="De Souza E."/>
            <person name="Pedrosa F."/>
            <person name="Chen W.-M."/>
            <person name="Poole P.S."/>
            <person name="Dixon R.A."/>
            <person name="James E.K."/>
        </authorList>
    </citation>
    <scope>NUCLEOTIDE SEQUENCE [LARGE SCALE GENOMIC DNA]</scope>
    <source>
        <strain evidence="7 8">T</strain>
    </source>
</reference>
<evidence type="ECO:0000256" key="3">
    <source>
        <dbReference type="ARBA" id="ARBA00013194"/>
    </source>
</evidence>
<dbReference type="GO" id="GO:0003755">
    <property type="term" value="F:peptidyl-prolyl cis-trans isomerase activity"/>
    <property type="evidence" value="ECO:0007669"/>
    <property type="project" value="UniProtKB-EC"/>
</dbReference>
<keyword evidence="4" id="KW-0697">Rotamase</keyword>
<dbReference type="InterPro" id="IPR050245">
    <property type="entry name" value="PrsA_foldase"/>
</dbReference>
<keyword evidence="8" id="KW-1185">Reference proteome</keyword>
<evidence type="ECO:0000256" key="5">
    <source>
        <dbReference type="SAM" id="MobiDB-lite"/>
    </source>
</evidence>
<sequence length="351" mass="37882">MAHARPFVAASEIGITDTHIKIDSSARCCPCGSDYCFDTMKYIAPSLALTFALVTLAGCGGRTESQPASQVAARVGSYEITVHQVSAELARLGNAAGDQVRLAGALALERLIDQELMVAQAEEQKIDRDPTVMAAVDAVRREVLSRAYVERLTALTATPSSGEVQRFYLENPELFSKRRVYALRELRVSVPAGREGDIRTTTDKAATLDEVAAWLRREQIPFKSDSGVRPAEDLPLDALKRLATMREGQLGVLSSPGALLIIQVIGAREQPVDEASAAPLIERYLTNRTREKVAREALRDLRQRAAIEYVGEFDPKGRTAEATLAPGSPATTPATQALSPTALDKGVGGLR</sequence>
<comment type="similarity">
    <text evidence="2">Belongs to the PpiC/parvulin rotamase family.</text>
</comment>
<dbReference type="InterPro" id="IPR027304">
    <property type="entry name" value="Trigger_fact/SurA_dom_sf"/>
</dbReference>
<evidence type="ECO:0000256" key="2">
    <source>
        <dbReference type="ARBA" id="ARBA00007656"/>
    </source>
</evidence>
<evidence type="ECO:0000313" key="7">
    <source>
        <dbReference type="EMBL" id="NMF98532.1"/>
    </source>
</evidence>
<gene>
    <name evidence="7" type="primary">epsD</name>
    <name evidence="7" type="ORF">GPA27_14175</name>
</gene>
<protein>
    <recommendedName>
        <fullName evidence="3">peptidylprolyl isomerase</fullName>
        <ecNumber evidence="3">5.2.1.8</ecNumber>
    </recommendedName>
</protein>
<evidence type="ECO:0000259" key="6">
    <source>
        <dbReference type="Pfam" id="PF13145"/>
    </source>
</evidence>
<dbReference type="EMBL" id="WTVS01000028">
    <property type="protein sequence ID" value="NMF98532.1"/>
    <property type="molecule type" value="Genomic_DNA"/>
</dbReference>
<dbReference type="InterPro" id="IPR014274">
    <property type="entry name" value="PPIase_EpsD"/>
</dbReference>
<dbReference type="PANTHER" id="PTHR47245:SF2">
    <property type="entry name" value="PEPTIDYL-PROLYL CIS-TRANS ISOMERASE HP_0175-RELATED"/>
    <property type="match status" value="1"/>
</dbReference>
<evidence type="ECO:0000256" key="1">
    <source>
        <dbReference type="ARBA" id="ARBA00000971"/>
    </source>
</evidence>
<comment type="catalytic activity">
    <reaction evidence="1">
        <text>[protein]-peptidylproline (omega=180) = [protein]-peptidylproline (omega=0)</text>
        <dbReference type="Rhea" id="RHEA:16237"/>
        <dbReference type="Rhea" id="RHEA-COMP:10747"/>
        <dbReference type="Rhea" id="RHEA-COMP:10748"/>
        <dbReference type="ChEBI" id="CHEBI:83833"/>
        <dbReference type="ChEBI" id="CHEBI:83834"/>
        <dbReference type="EC" id="5.2.1.8"/>
    </reaction>
</comment>
<dbReference type="Pfam" id="PF13145">
    <property type="entry name" value="Rotamase_2"/>
    <property type="match status" value="1"/>
</dbReference>
<dbReference type="Proteomes" id="UP000634522">
    <property type="component" value="Unassembled WGS sequence"/>
</dbReference>
<feature type="region of interest" description="Disordered" evidence="5">
    <location>
        <begin position="321"/>
        <end position="351"/>
    </location>
</feature>
<dbReference type="InterPro" id="IPR000297">
    <property type="entry name" value="PPIase_PpiC"/>
</dbReference>
<proteinExistence type="inferred from homology"/>
<accession>A0ABX1NGV2</accession>
<dbReference type="PANTHER" id="PTHR47245">
    <property type="entry name" value="PEPTIDYLPROLYL ISOMERASE"/>
    <property type="match status" value="1"/>
</dbReference>
<organism evidence="7 8">
    <name type="scientific">Aromatoleum toluolicum</name>
    <dbReference type="NCBI Taxonomy" id="90060"/>
    <lineage>
        <taxon>Bacteria</taxon>
        <taxon>Pseudomonadati</taxon>
        <taxon>Pseudomonadota</taxon>
        <taxon>Betaproteobacteria</taxon>
        <taxon>Rhodocyclales</taxon>
        <taxon>Rhodocyclaceae</taxon>
        <taxon>Aromatoleum</taxon>
    </lineage>
</organism>
<comment type="caution">
    <text evidence="7">The sequence shown here is derived from an EMBL/GenBank/DDBJ whole genome shotgun (WGS) entry which is preliminary data.</text>
</comment>